<evidence type="ECO:0000313" key="3">
    <source>
        <dbReference type="EMBL" id="GAA4929647.1"/>
    </source>
</evidence>
<dbReference type="EMBL" id="BAABJI010000004">
    <property type="protein sequence ID" value="GAA4929647.1"/>
    <property type="molecule type" value="Genomic_DNA"/>
</dbReference>
<evidence type="ECO:0000313" key="4">
    <source>
        <dbReference type="Proteomes" id="UP001501436"/>
    </source>
</evidence>
<sequence>MKTAYTNLLKSIVILFIAFTGYNTQAQTAITRSSLTYEVKNLGINTTGKFTGVKANISFNPAQLGGSSIEAIVDVNTVNSDNETRDEHLKGTKFFDVANYPTINIKSTSIQKKGSGYLGKFNLTIKGTTKPVEIPFTYTTNGDKAQYKGSFKINRKDFNVGGSSMTLSDEVTINIDIETAK</sequence>
<dbReference type="SUPFAM" id="SSF101874">
    <property type="entry name" value="YceI-like"/>
    <property type="match status" value="1"/>
</dbReference>
<dbReference type="Gene3D" id="2.40.128.110">
    <property type="entry name" value="Lipid/polyisoprenoid-binding, YceI-like"/>
    <property type="match status" value="1"/>
</dbReference>
<keyword evidence="1" id="KW-0732">Signal</keyword>
<feature type="signal peptide" evidence="1">
    <location>
        <begin position="1"/>
        <end position="26"/>
    </location>
</feature>
<evidence type="ECO:0000256" key="1">
    <source>
        <dbReference type="SAM" id="SignalP"/>
    </source>
</evidence>
<organism evidence="3 4">
    <name type="scientific">Mucilaginibacter defluvii</name>
    <dbReference type="NCBI Taxonomy" id="1196019"/>
    <lineage>
        <taxon>Bacteria</taxon>
        <taxon>Pseudomonadati</taxon>
        <taxon>Bacteroidota</taxon>
        <taxon>Sphingobacteriia</taxon>
        <taxon>Sphingobacteriales</taxon>
        <taxon>Sphingobacteriaceae</taxon>
        <taxon>Mucilaginibacter</taxon>
    </lineage>
</organism>
<gene>
    <name evidence="3" type="ORF">GCM10023313_38070</name>
</gene>
<dbReference type="InterPro" id="IPR036761">
    <property type="entry name" value="TTHA0802/YceI-like_sf"/>
</dbReference>
<accession>A0ABP9G6G4</accession>
<reference evidence="4" key="1">
    <citation type="journal article" date="2019" name="Int. J. Syst. Evol. Microbiol.">
        <title>The Global Catalogue of Microorganisms (GCM) 10K type strain sequencing project: providing services to taxonomists for standard genome sequencing and annotation.</title>
        <authorList>
            <consortium name="The Broad Institute Genomics Platform"/>
            <consortium name="The Broad Institute Genome Sequencing Center for Infectious Disease"/>
            <person name="Wu L."/>
            <person name="Ma J."/>
        </authorList>
    </citation>
    <scope>NUCLEOTIDE SEQUENCE [LARGE SCALE GENOMIC DNA]</scope>
    <source>
        <strain evidence="4">JCM 18283</strain>
    </source>
</reference>
<name>A0ABP9G6G4_9SPHI</name>
<comment type="caution">
    <text evidence="3">The sequence shown here is derived from an EMBL/GenBank/DDBJ whole genome shotgun (WGS) entry which is preliminary data.</text>
</comment>
<feature type="domain" description="Lipid/polyisoprenoid-binding YceI-like" evidence="2">
    <location>
        <begin position="23"/>
        <end position="180"/>
    </location>
</feature>
<feature type="chain" id="PRO_5047125408" evidence="1">
    <location>
        <begin position="27"/>
        <end position="181"/>
    </location>
</feature>
<keyword evidence="4" id="KW-1185">Reference proteome</keyword>
<dbReference type="PANTHER" id="PTHR34406">
    <property type="entry name" value="PROTEIN YCEI"/>
    <property type="match status" value="1"/>
</dbReference>
<dbReference type="Pfam" id="PF04264">
    <property type="entry name" value="YceI"/>
    <property type="match status" value="1"/>
</dbReference>
<dbReference type="PANTHER" id="PTHR34406:SF1">
    <property type="entry name" value="PROTEIN YCEI"/>
    <property type="match status" value="1"/>
</dbReference>
<dbReference type="InterPro" id="IPR007372">
    <property type="entry name" value="Lipid/polyisoprenoid-bd_YceI"/>
</dbReference>
<dbReference type="RefSeq" id="WP_345333929.1">
    <property type="nucleotide sequence ID" value="NZ_BAABJI010000004.1"/>
</dbReference>
<evidence type="ECO:0000259" key="2">
    <source>
        <dbReference type="SMART" id="SM00867"/>
    </source>
</evidence>
<dbReference type="SMART" id="SM00867">
    <property type="entry name" value="YceI"/>
    <property type="match status" value="1"/>
</dbReference>
<protein>
    <submittedName>
        <fullName evidence="3">YceI family protein</fullName>
    </submittedName>
</protein>
<proteinExistence type="predicted"/>
<dbReference type="Proteomes" id="UP001501436">
    <property type="component" value="Unassembled WGS sequence"/>
</dbReference>